<dbReference type="InterPro" id="IPR012677">
    <property type="entry name" value="Nucleotide-bd_a/b_plait_sf"/>
</dbReference>
<gene>
    <name evidence="4" type="ORF">TELCIR_16426</name>
</gene>
<dbReference type="InterPro" id="IPR000504">
    <property type="entry name" value="RRM_dom"/>
</dbReference>
<reference evidence="4 5" key="1">
    <citation type="submission" date="2015-09" db="EMBL/GenBank/DDBJ databases">
        <title>Draft genome of the parasitic nematode Teladorsagia circumcincta isolate WARC Sus (inbred).</title>
        <authorList>
            <person name="Mitreva M."/>
        </authorList>
    </citation>
    <scope>NUCLEOTIDE SEQUENCE [LARGE SCALE GENOMIC DNA]</scope>
    <source>
        <strain evidence="4 5">S</strain>
    </source>
</reference>
<dbReference type="AlphaFoldDB" id="A0A2G9TX57"/>
<proteinExistence type="predicted"/>
<protein>
    <recommendedName>
        <fullName evidence="3">RRM domain-containing protein</fullName>
    </recommendedName>
</protein>
<dbReference type="PANTHER" id="PTHR23189">
    <property type="entry name" value="RNA RECOGNITION MOTIF-CONTAINING"/>
    <property type="match status" value="1"/>
</dbReference>
<evidence type="ECO:0000313" key="5">
    <source>
        <dbReference type="Proteomes" id="UP000230423"/>
    </source>
</evidence>
<dbReference type="OrthoDB" id="6407164at2759"/>
<dbReference type="Proteomes" id="UP000230423">
    <property type="component" value="Unassembled WGS sequence"/>
</dbReference>
<dbReference type="Pfam" id="PF00076">
    <property type="entry name" value="RRM_1"/>
    <property type="match status" value="1"/>
</dbReference>
<evidence type="ECO:0000256" key="2">
    <source>
        <dbReference type="PROSITE-ProRule" id="PRU00176"/>
    </source>
</evidence>
<evidence type="ECO:0000256" key="1">
    <source>
        <dbReference type="ARBA" id="ARBA00022884"/>
    </source>
</evidence>
<feature type="domain" description="RRM" evidence="3">
    <location>
        <begin position="113"/>
        <end position="192"/>
    </location>
</feature>
<evidence type="ECO:0000313" key="4">
    <source>
        <dbReference type="EMBL" id="PIO62032.1"/>
    </source>
</evidence>
<keyword evidence="5" id="KW-1185">Reference proteome</keyword>
<dbReference type="SUPFAM" id="SSF54928">
    <property type="entry name" value="RNA-binding domain, RBD"/>
    <property type="match status" value="2"/>
</dbReference>
<dbReference type="GO" id="GO:0003723">
    <property type="term" value="F:RNA binding"/>
    <property type="evidence" value="ECO:0007669"/>
    <property type="project" value="UniProtKB-UniRule"/>
</dbReference>
<organism evidence="4 5">
    <name type="scientific">Teladorsagia circumcincta</name>
    <name type="common">Brown stomach worm</name>
    <name type="synonym">Ostertagia circumcincta</name>
    <dbReference type="NCBI Taxonomy" id="45464"/>
    <lineage>
        <taxon>Eukaryota</taxon>
        <taxon>Metazoa</taxon>
        <taxon>Ecdysozoa</taxon>
        <taxon>Nematoda</taxon>
        <taxon>Chromadorea</taxon>
        <taxon>Rhabditida</taxon>
        <taxon>Rhabditina</taxon>
        <taxon>Rhabditomorpha</taxon>
        <taxon>Strongyloidea</taxon>
        <taxon>Trichostrongylidae</taxon>
        <taxon>Teladorsagia</taxon>
    </lineage>
</organism>
<dbReference type="EMBL" id="KZ352678">
    <property type="protein sequence ID" value="PIO62032.1"/>
    <property type="molecule type" value="Genomic_DNA"/>
</dbReference>
<dbReference type="PROSITE" id="PS50102">
    <property type="entry name" value="RRM"/>
    <property type="match status" value="1"/>
</dbReference>
<evidence type="ECO:0000259" key="3">
    <source>
        <dbReference type="PROSITE" id="PS50102"/>
    </source>
</evidence>
<accession>A0A2G9TX57</accession>
<sequence>MILLFPHRFKFPNSTGVYVERLPPRSDGTVKEAIRDALKKHGRIVDISIEGDGDARKALVIFQRVIDMEKLVNDSHISILSMRVRIRAANHVVVQVIFDSGCDLYNLFTLASRTLYVGGLESRISDETLRRRFGKYGTILDVDVKNYESPSPFAFIQFADIDSAVRAINTHATTVQPANKKGKKFQPNFGRSMTTNKLWIGSIPPQIGEEYVIQKLRSLSEGVVDVVVDMRVRQAIVVFSSTEGAQAALNRIKAGVPKQFVFKVESGEARVPADFCSDRLHDHFIDRKHGGIPVKNPVSLPTTPTIGSGCISVGGSSVQDEDSLTALLAPPPDPPSDMPR</sequence>
<dbReference type="Gene3D" id="3.30.70.330">
    <property type="match status" value="1"/>
</dbReference>
<dbReference type="InterPro" id="IPR035979">
    <property type="entry name" value="RBD_domain_sf"/>
</dbReference>
<name>A0A2G9TX57_TELCI</name>
<dbReference type="SMART" id="SM00360">
    <property type="entry name" value="RRM"/>
    <property type="match status" value="3"/>
</dbReference>
<keyword evidence="1 2" id="KW-0694">RNA-binding</keyword>